<keyword evidence="2" id="KW-1185">Reference proteome</keyword>
<sequence>MPTYKGNRMTIDIGAHAAHPLTQPLSPASPTLLKTRSSKLRDEDMKRLSSDQKLRAFPGNLLPRLDTSMAKSRSTLPSPDELLGMPFSANMFVAHPIPESPVEEEKAAAAAEPADEEQEAFTPYHMDTAAPKVHELVKVQPGARGTVGRLTRQRSTGSASPRVDGQGGFLKRSISMLLRRSSSTSRPHSSEDSESPAASPPVSPTTDTYHGLGNVDLSAALSISQFTAGSTMGTLSTLIGNSMVHVKVVLDAQNAVVLVMPRTLVFAQARERILTKFFTAGFPLVALKRRRLVLRQPGGQMFVVADNRAWRGVMDAVGSTRALRKGEARRLVHLVDESAELAAEPVSVKCVDKLTLHLVDPSDALLAPTEEPATPCAASAGDFLNNSLPMLSPIAL</sequence>
<evidence type="ECO:0000313" key="2">
    <source>
        <dbReference type="Proteomes" id="UP001150603"/>
    </source>
</evidence>
<gene>
    <name evidence="1" type="ORF">FBU59_003267</name>
</gene>
<reference evidence="1" key="1">
    <citation type="submission" date="2022-07" db="EMBL/GenBank/DDBJ databases">
        <title>Phylogenomic reconstructions and comparative analyses of Kickxellomycotina fungi.</title>
        <authorList>
            <person name="Reynolds N.K."/>
            <person name="Stajich J.E."/>
            <person name="Barry K."/>
            <person name="Grigoriev I.V."/>
            <person name="Crous P."/>
            <person name="Smith M.E."/>
        </authorList>
    </citation>
    <scope>NUCLEOTIDE SEQUENCE</scope>
    <source>
        <strain evidence="1">NRRL 5244</strain>
    </source>
</reference>
<comment type="caution">
    <text evidence="1">The sequence shown here is derived from an EMBL/GenBank/DDBJ whole genome shotgun (WGS) entry which is preliminary data.</text>
</comment>
<dbReference type="Proteomes" id="UP001150603">
    <property type="component" value="Unassembled WGS sequence"/>
</dbReference>
<proteinExistence type="predicted"/>
<evidence type="ECO:0000313" key="1">
    <source>
        <dbReference type="EMBL" id="KAJ1942206.1"/>
    </source>
</evidence>
<accession>A0ACC1J906</accession>
<name>A0ACC1J906_9FUNG</name>
<protein>
    <submittedName>
        <fullName evidence="1">Uncharacterized protein</fullName>
    </submittedName>
</protein>
<dbReference type="EMBL" id="JANBPW010002033">
    <property type="protein sequence ID" value="KAJ1942206.1"/>
    <property type="molecule type" value="Genomic_DNA"/>
</dbReference>
<organism evidence="1 2">
    <name type="scientific">Linderina macrospora</name>
    <dbReference type="NCBI Taxonomy" id="4868"/>
    <lineage>
        <taxon>Eukaryota</taxon>
        <taxon>Fungi</taxon>
        <taxon>Fungi incertae sedis</taxon>
        <taxon>Zoopagomycota</taxon>
        <taxon>Kickxellomycotina</taxon>
        <taxon>Kickxellomycetes</taxon>
        <taxon>Kickxellales</taxon>
        <taxon>Kickxellaceae</taxon>
        <taxon>Linderina</taxon>
    </lineage>
</organism>